<feature type="coiled-coil region" evidence="1">
    <location>
        <begin position="52"/>
        <end position="181"/>
    </location>
</feature>
<reference evidence="3" key="1">
    <citation type="submission" date="2018-07" db="EMBL/GenBank/DDBJ databases">
        <title>Complete Genome Sequence of Spiroplasma phoeniceum.</title>
        <authorList>
            <person name="Davis R.E."/>
            <person name="Shao J.Y."/>
            <person name="Zhao Y."/>
            <person name="Silver A."/>
            <person name="Stump z."/>
            <person name="Gasparich G."/>
        </authorList>
    </citation>
    <scope>NUCLEOTIDE SEQUENCE [LARGE SCALE GENOMIC DNA]</scope>
    <source>
        <strain evidence="3">P40</strain>
    </source>
</reference>
<dbReference type="EMBL" id="CP031088">
    <property type="protein sequence ID" value="AXF96295.1"/>
    <property type="molecule type" value="Genomic_DNA"/>
</dbReference>
<evidence type="ECO:0000313" key="3">
    <source>
        <dbReference type="Proteomes" id="UP000253689"/>
    </source>
</evidence>
<keyword evidence="3" id="KW-1185">Reference proteome</keyword>
<accession>A0A345DQ07</accession>
<protein>
    <submittedName>
        <fullName evidence="2">Uncharacterized protein</fullName>
    </submittedName>
</protein>
<gene>
    <name evidence="2" type="ORF">SDAV_001328</name>
</gene>
<name>A0A345DQ07_9MOLU</name>
<dbReference type="RefSeq" id="WP_186823332.1">
    <property type="nucleotide sequence ID" value="NZ_CP031088.1"/>
</dbReference>
<dbReference type="Gene3D" id="1.10.287.1490">
    <property type="match status" value="1"/>
</dbReference>
<proteinExistence type="predicted"/>
<organism evidence="2 3">
    <name type="scientific">Spiroplasma phoeniceum P40</name>
    <dbReference type="NCBI Taxonomy" id="1276259"/>
    <lineage>
        <taxon>Bacteria</taxon>
        <taxon>Bacillati</taxon>
        <taxon>Mycoplasmatota</taxon>
        <taxon>Mollicutes</taxon>
        <taxon>Entomoplasmatales</taxon>
        <taxon>Spiroplasmataceae</taxon>
        <taxon>Spiroplasma</taxon>
    </lineage>
</organism>
<dbReference type="KEGG" id="sphh:SDAV_001328"/>
<keyword evidence="1" id="KW-0175">Coiled coil</keyword>
<sequence length="184" mass="21118">MKLWRIIFDWKDNYLTTNVGKPKLRDFIPVIYDTEVQIKELSSTIDLLWKKIAASEEDKTVLEQSKKVLEIQLQMMQQVKEGLEKQIADATSHNTSLKAEIELKKLEISKLTKESQEKASTLEMEVTQLKAKLADSEQNKLSLEQKIKELETNLEKVTEEKTALEGDLKAAQEKVNELTEKAQG</sequence>
<dbReference type="Proteomes" id="UP000253689">
    <property type="component" value="Chromosome"/>
</dbReference>
<evidence type="ECO:0000256" key="1">
    <source>
        <dbReference type="SAM" id="Coils"/>
    </source>
</evidence>
<dbReference type="AlphaFoldDB" id="A0A345DQ07"/>
<evidence type="ECO:0000313" key="2">
    <source>
        <dbReference type="EMBL" id="AXF96295.1"/>
    </source>
</evidence>